<keyword evidence="1" id="KW-0808">Transferase</keyword>
<dbReference type="InterPro" id="IPR051471">
    <property type="entry name" value="Bacterial_PTS_sugar_comp"/>
</dbReference>
<dbReference type="GO" id="GO:0016740">
    <property type="term" value="F:transferase activity"/>
    <property type="evidence" value="ECO:0007669"/>
    <property type="project" value="UniProtKB-KW"/>
</dbReference>
<dbReference type="SUPFAM" id="SSF53062">
    <property type="entry name" value="PTS system fructose IIA component-like"/>
    <property type="match status" value="1"/>
</dbReference>
<sequence length="138" mass="15365">MKKILLASHGDLADGIKSAIEIVLGVQENISTICAYKEKDFNLKIRVEEEIQNLAPDDILIVVTDLFGGSVNNEFMNYLENKNVHLITGLNLLLLIELIVNQNNQKVSELIKNAILNSISGIKYCNELSSNSSEDEDF</sequence>
<accession>A0A6N3GQ62</accession>
<dbReference type="InterPro" id="IPR004701">
    <property type="entry name" value="PTS_EIIA_man-typ"/>
</dbReference>
<feature type="domain" description="PTS EIIA type-4" evidence="2">
    <location>
        <begin position="1"/>
        <end position="122"/>
    </location>
</feature>
<dbReference type="Pfam" id="PF03610">
    <property type="entry name" value="EIIA-man"/>
    <property type="match status" value="1"/>
</dbReference>
<dbReference type="PANTHER" id="PTHR33799:SF1">
    <property type="entry name" value="PTS SYSTEM MANNOSE-SPECIFIC EIIAB COMPONENT-RELATED"/>
    <property type="match status" value="1"/>
</dbReference>
<organism evidence="3">
    <name type="scientific">Clostridium paraputrificum</name>
    <dbReference type="NCBI Taxonomy" id="29363"/>
    <lineage>
        <taxon>Bacteria</taxon>
        <taxon>Bacillati</taxon>
        <taxon>Bacillota</taxon>
        <taxon>Clostridia</taxon>
        <taxon>Eubacteriales</taxon>
        <taxon>Clostridiaceae</taxon>
        <taxon>Clostridium</taxon>
    </lineage>
</organism>
<dbReference type="AlphaFoldDB" id="A0A6N3GQ62"/>
<dbReference type="Gene3D" id="3.40.50.510">
    <property type="entry name" value="Phosphotransferase system, mannose-type IIA component"/>
    <property type="match status" value="1"/>
</dbReference>
<evidence type="ECO:0000256" key="1">
    <source>
        <dbReference type="ARBA" id="ARBA00022679"/>
    </source>
</evidence>
<dbReference type="RefSeq" id="WP_156563215.1">
    <property type="nucleotide sequence ID" value="NZ_CACRTV010000087.1"/>
</dbReference>
<dbReference type="PROSITE" id="PS51096">
    <property type="entry name" value="PTS_EIIA_TYPE_4"/>
    <property type="match status" value="1"/>
</dbReference>
<dbReference type="InterPro" id="IPR036662">
    <property type="entry name" value="PTS_EIIA_man-typ_sf"/>
</dbReference>
<evidence type="ECO:0000313" key="3">
    <source>
        <dbReference type="EMBL" id="VYU66322.1"/>
    </source>
</evidence>
<dbReference type="GO" id="GO:0009401">
    <property type="term" value="P:phosphoenolpyruvate-dependent sugar phosphotransferase system"/>
    <property type="evidence" value="ECO:0007669"/>
    <property type="project" value="InterPro"/>
</dbReference>
<evidence type="ECO:0000259" key="2">
    <source>
        <dbReference type="PROSITE" id="PS51096"/>
    </source>
</evidence>
<dbReference type="EMBL" id="CACRTV010000087">
    <property type="protein sequence ID" value="VYU66322.1"/>
    <property type="molecule type" value="Genomic_DNA"/>
</dbReference>
<protein>
    <submittedName>
        <fullName evidence="3">PTS system mannose-specific EIIAB component</fullName>
    </submittedName>
</protein>
<dbReference type="GO" id="GO:0016020">
    <property type="term" value="C:membrane"/>
    <property type="evidence" value="ECO:0007669"/>
    <property type="project" value="InterPro"/>
</dbReference>
<gene>
    <name evidence="3" type="primary">manX_6</name>
    <name evidence="3" type="ORF">CPLFYP93_03231</name>
</gene>
<name>A0A6N3GQ62_9CLOT</name>
<dbReference type="PANTHER" id="PTHR33799">
    <property type="entry name" value="PTS PERMEASE-RELATED-RELATED"/>
    <property type="match status" value="1"/>
</dbReference>
<proteinExistence type="predicted"/>
<reference evidence="3" key="1">
    <citation type="submission" date="2019-11" db="EMBL/GenBank/DDBJ databases">
        <authorList>
            <person name="Feng L."/>
        </authorList>
    </citation>
    <scope>NUCLEOTIDE SEQUENCE</scope>
    <source>
        <strain evidence="3">CParaputrificumLFYP93</strain>
    </source>
</reference>